<gene>
    <name evidence="2" type="ORF">GP644_04535</name>
</gene>
<evidence type="ECO:0000313" key="2">
    <source>
        <dbReference type="EMBL" id="KAE9631590.1"/>
    </source>
</evidence>
<reference evidence="2 3" key="1">
    <citation type="submission" date="2019-12" db="EMBL/GenBank/DDBJ databases">
        <authorList>
            <person name="Zhang Y.-J."/>
        </authorList>
    </citation>
    <scope>NUCLEOTIDE SEQUENCE [LARGE SCALE GENOMIC DNA]</scope>
    <source>
        <strain evidence="2 3">H18S-6</strain>
    </source>
</reference>
<name>A0A6A4RET4_9RHOB</name>
<dbReference type="AlphaFoldDB" id="A0A6A4RET4"/>
<comment type="caution">
    <text evidence="2">The sequence shown here is derived from an EMBL/GenBank/DDBJ whole genome shotgun (WGS) entry which is preliminary data.</text>
</comment>
<dbReference type="Proteomes" id="UP000441586">
    <property type="component" value="Unassembled WGS sequence"/>
</dbReference>
<accession>A0A6A4RET4</accession>
<dbReference type="EMBL" id="WSFO01000002">
    <property type="protein sequence ID" value="KAE9631590.1"/>
    <property type="molecule type" value="Genomic_DNA"/>
</dbReference>
<sequence>MSARIGNDKGTDKGNKNGWKSSDGGYQGYVPHGLNVGGDNGRTDKNGENPDGNTPNKNGEDSGGYDDPN</sequence>
<evidence type="ECO:0000256" key="1">
    <source>
        <dbReference type="SAM" id="MobiDB-lite"/>
    </source>
</evidence>
<evidence type="ECO:0000313" key="3">
    <source>
        <dbReference type="Proteomes" id="UP000441586"/>
    </source>
</evidence>
<proteinExistence type="predicted"/>
<organism evidence="2 3">
    <name type="scientific">Parasedimentitalea maritima</name>
    <dbReference type="NCBI Taxonomy" id="2578117"/>
    <lineage>
        <taxon>Bacteria</taxon>
        <taxon>Pseudomonadati</taxon>
        <taxon>Pseudomonadota</taxon>
        <taxon>Alphaproteobacteria</taxon>
        <taxon>Rhodobacterales</taxon>
        <taxon>Paracoccaceae</taxon>
        <taxon>Parasedimentitalea</taxon>
    </lineage>
</organism>
<feature type="region of interest" description="Disordered" evidence="1">
    <location>
        <begin position="1"/>
        <end position="69"/>
    </location>
</feature>
<protein>
    <submittedName>
        <fullName evidence="2">Uncharacterized protein</fullName>
    </submittedName>
</protein>
<feature type="compositionally biased region" description="Basic and acidic residues" evidence="1">
    <location>
        <begin position="1"/>
        <end position="15"/>
    </location>
</feature>